<protein>
    <submittedName>
        <fullName evidence="6">MFS transporter</fullName>
    </submittedName>
</protein>
<feature type="transmembrane region" description="Helical" evidence="4">
    <location>
        <begin position="378"/>
        <end position="397"/>
    </location>
</feature>
<evidence type="ECO:0000259" key="5">
    <source>
        <dbReference type="PROSITE" id="PS50850"/>
    </source>
</evidence>
<reference evidence="6" key="1">
    <citation type="submission" date="2020-12" db="EMBL/GenBank/DDBJ databases">
        <title>Bacterial taxonomy.</title>
        <authorList>
            <person name="Pan X."/>
        </authorList>
    </citation>
    <scope>NUCLEOTIDE SEQUENCE</scope>
    <source>
        <strain evidence="6">KCTC 52957</strain>
    </source>
</reference>
<dbReference type="InterPro" id="IPR050327">
    <property type="entry name" value="Proton-linked_MCT"/>
</dbReference>
<dbReference type="GO" id="GO:0022857">
    <property type="term" value="F:transmembrane transporter activity"/>
    <property type="evidence" value="ECO:0007669"/>
    <property type="project" value="InterPro"/>
</dbReference>
<organism evidence="6 7">
    <name type="scientific">Palleronia pontilimi</name>
    <dbReference type="NCBI Taxonomy" id="1964209"/>
    <lineage>
        <taxon>Bacteria</taxon>
        <taxon>Pseudomonadati</taxon>
        <taxon>Pseudomonadota</taxon>
        <taxon>Alphaproteobacteria</taxon>
        <taxon>Rhodobacterales</taxon>
        <taxon>Roseobacteraceae</taxon>
        <taxon>Palleronia</taxon>
    </lineage>
</organism>
<keyword evidence="1 4" id="KW-0812">Transmembrane</keyword>
<feature type="transmembrane region" description="Helical" evidence="4">
    <location>
        <begin position="254"/>
        <end position="275"/>
    </location>
</feature>
<dbReference type="InterPro" id="IPR036259">
    <property type="entry name" value="MFS_trans_sf"/>
</dbReference>
<name>A0A934IGN7_9RHOB</name>
<proteinExistence type="predicted"/>
<dbReference type="Proteomes" id="UP000642488">
    <property type="component" value="Unassembled WGS sequence"/>
</dbReference>
<evidence type="ECO:0000313" key="6">
    <source>
        <dbReference type="EMBL" id="MBJ3761534.1"/>
    </source>
</evidence>
<feature type="transmembrane region" description="Helical" evidence="4">
    <location>
        <begin position="221"/>
        <end position="242"/>
    </location>
</feature>
<feature type="transmembrane region" description="Helical" evidence="4">
    <location>
        <begin position="287"/>
        <end position="305"/>
    </location>
</feature>
<evidence type="ECO:0000313" key="7">
    <source>
        <dbReference type="Proteomes" id="UP000642488"/>
    </source>
</evidence>
<feature type="domain" description="Major facilitator superfamily (MFS) profile" evidence="5">
    <location>
        <begin position="13"/>
        <end position="407"/>
    </location>
</feature>
<dbReference type="Pfam" id="PF07690">
    <property type="entry name" value="MFS_1"/>
    <property type="match status" value="1"/>
</dbReference>
<feature type="transmembrane region" description="Helical" evidence="4">
    <location>
        <begin position="345"/>
        <end position="366"/>
    </location>
</feature>
<dbReference type="RefSeq" id="WP_198914689.1">
    <property type="nucleotide sequence ID" value="NZ_JAEKPD010000001.1"/>
</dbReference>
<feature type="transmembrane region" description="Helical" evidence="4">
    <location>
        <begin position="144"/>
        <end position="162"/>
    </location>
</feature>
<dbReference type="EMBL" id="JAEKPD010000001">
    <property type="protein sequence ID" value="MBJ3761534.1"/>
    <property type="molecule type" value="Genomic_DNA"/>
</dbReference>
<evidence type="ECO:0000256" key="1">
    <source>
        <dbReference type="ARBA" id="ARBA00022692"/>
    </source>
</evidence>
<feature type="transmembrane region" description="Helical" evidence="4">
    <location>
        <begin position="51"/>
        <end position="71"/>
    </location>
</feature>
<feature type="transmembrane region" description="Helical" evidence="4">
    <location>
        <begin position="168"/>
        <end position="188"/>
    </location>
</feature>
<feature type="transmembrane region" description="Helical" evidence="4">
    <location>
        <begin position="311"/>
        <end position="333"/>
    </location>
</feature>
<evidence type="ECO:0000256" key="2">
    <source>
        <dbReference type="ARBA" id="ARBA00022989"/>
    </source>
</evidence>
<keyword evidence="2 4" id="KW-1133">Transmembrane helix</keyword>
<feature type="transmembrane region" description="Helical" evidence="4">
    <location>
        <begin position="83"/>
        <end position="102"/>
    </location>
</feature>
<dbReference type="InterPro" id="IPR011701">
    <property type="entry name" value="MFS"/>
</dbReference>
<dbReference type="Gene3D" id="1.20.1250.20">
    <property type="entry name" value="MFS general substrate transporter like domains"/>
    <property type="match status" value="2"/>
</dbReference>
<dbReference type="PROSITE" id="PS50850">
    <property type="entry name" value="MFS"/>
    <property type="match status" value="1"/>
</dbReference>
<gene>
    <name evidence="6" type="ORF">ILP92_02070</name>
</gene>
<comment type="caution">
    <text evidence="6">The sequence shown here is derived from an EMBL/GenBank/DDBJ whole genome shotgun (WGS) entry which is preliminary data.</text>
</comment>
<accession>A0A934IGN7</accession>
<dbReference type="SUPFAM" id="SSF103473">
    <property type="entry name" value="MFS general substrate transporter"/>
    <property type="match status" value="1"/>
</dbReference>
<keyword evidence="7" id="KW-1185">Reference proteome</keyword>
<dbReference type="PANTHER" id="PTHR11360:SF308">
    <property type="entry name" value="BLL3089 PROTEIN"/>
    <property type="match status" value="1"/>
</dbReference>
<dbReference type="InterPro" id="IPR020846">
    <property type="entry name" value="MFS_dom"/>
</dbReference>
<keyword evidence="3 4" id="KW-0472">Membrane</keyword>
<evidence type="ECO:0000256" key="3">
    <source>
        <dbReference type="ARBA" id="ARBA00023136"/>
    </source>
</evidence>
<dbReference type="AlphaFoldDB" id="A0A934IGN7"/>
<sequence length="418" mass="45218">MAYLSFLRANAPFLLVGILLTFCSSFGQTFFIAVFADPLRTQFDLSNGDWGLIYSVGTTASAIAMLWTGFLTDTFRVRILGPLVLVLLALACLSMAMVQSVWSLALTIFALRFTGQGMATLVATVAMARWFVVTRGKALSVSKLGVALGEAFLPLIFVSLMTEIDWRALWLIASVSVAMVVPLLWPLLRLERTPQSIARDDQSLGMDGAHWARGRMLRHTLFWLLVPALLAPAAFSTAFFFHQVHLADTKGWSHVSLVAIYPVFTVCATAAMFLSGWLVDRIGTARIMPFILLPMAAGFAGFAYAPSLGWAAIFIALMGFTQGLNNTVNAAFWAEFYGTRHLGGIKALATAVMVFGTAIGPALTGWLIDAGLDFDEQMLGIALYFVVAAALVGIGILKAQPSLTALAQIDVERPRSAM</sequence>
<dbReference type="PANTHER" id="PTHR11360">
    <property type="entry name" value="MONOCARBOXYLATE TRANSPORTER"/>
    <property type="match status" value="1"/>
</dbReference>
<evidence type="ECO:0000256" key="4">
    <source>
        <dbReference type="SAM" id="Phobius"/>
    </source>
</evidence>
<feature type="transmembrane region" description="Helical" evidence="4">
    <location>
        <begin position="108"/>
        <end position="132"/>
    </location>
</feature>